<dbReference type="NCBIfam" id="NF033540">
    <property type="entry name" value="transpos_IS701"/>
    <property type="match status" value="1"/>
</dbReference>
<gene>
    <name evidence="3" type="ORF">ETSY1_44740</name>
</gene>
<evidence type="ECO:0000259" key="2">
    <source>
        <dbReference type="Pfam" id="PF13546"/>
    </source>
</evidence>
<sequence>MVIFDESGFVKKGKESAGVARQYCGSRGKVDNCQEGVFAAYASRHGYGLLDQRLFMPEVWFREDYARRRARCQVPEGLSFQSKPQLAATMLQALCRDGLVPFKYVVADCLYGNSPDFLDALDTCVGVTGLVAIPSQTRCWRQPPVVEEKTYLYKGEVRTKRVVSGPEPETVAALAASLPTGRWYRRQVSEGTKGTIAYEFARQRVTLCKDGLPERTVWLVIKRSLGDDPSYAYAISNAPQSTPLRTLVWLSGIRWAVEQSFEEGKTELGMAHYEVRKYPGWHRHMMMTMLAHFFLWRLKVRWGKKSASSNGIPDSNLARDRFTSAPVYDCKDTGVGHVGAAAQSSSVSLTPKATRDGRLKK</sequence>
<dbReference type="PANTHER" id="PTHR33627:SF1">
    <property type="entry name" value="TRANSPOSASE"/>
    <property type="match status" value="1"/>
</dbReference>
<reference evidence="3 4" key="1">
    <citation type="journal article" date="2014" name="Nature">
        <title>An environmental bacterial taxon with a large and distinct metabolic repertoire.</title>
        <authorList>
            <person name="Wilson M.C."/>
            <person name="Mori T."/>
            <person name="Ruckert C."/>
            <person name="Uria A.R."/>
            <person name="Helf M.J."/>
            <person name="Takada K."/>
            <person name="Gernert C."/>
            <person name="Steffens U.A."/>
            <person name="Heycke N."/>
            <person name="Schmitt S."/>
            <person name="Rinke C."/>
            <person name="Helfrich E.J."/>
            <person name="Brachmann A.O."/>
            <person name="Gurgui C."/>
            <person name="Wakimoto T."/>
            <person name="Kracht M."/>
            <person name="Crusemann M."/>
            <person name="Hentschel U."/>
            <person name="Abe I."/>
            <person name="Matsunaga S."/>
            <person name="Kalinowski J."/>
            <person name="Takeyama H."/>
            <person name="Piel J."/>
        </authorList>
    </citation>
    <scope>NUCLEOTIDE SEQUENCE [LARGE SCALE GENOMIC DNA]</scope>
    <source>
        <strain evidence="4">TSY1</strain>
    </source>
</reference>
<comment type="caution">
    <text evidence="3">The sequence shown here is derived from an EMBL/GenBank/DDBJ whole genome shotgun (WGS) entry which is preliminary data.</text>
</comment>
<dbReference type="HOGENOM" id="CLU_033141_0_0_7"/>
<feature type="region of interest" description="Disordered" evidence="1">
    <location>
        <begin position="339"/>
        <end position="361"/>
    </location>
</feature>
<organism evidence="3 4">
    <name type="scientific">Entotheonella factor</name>
    <dbReference type="NCBI Taxonomy" id="1429438"/>
    <lineage>
        <taxon>Bacteria</taxon>
        <taxon>Pseudomonadati</taxon>
        <taxon>Nitrospinota/Tectimicrobiota group</taxon>
        <taxon>Candidatus Tectimicrobiota</taxon>
        <taxon>Candidatus Entotheonellia</taxon>
        <taxon>Candidatus Entotheonellales</taxon>
        <taxon>Candidatus Entotheonellaceae</taxon>
        <taxon>Candidatus Entotheonella</taxon>
    </lineage>
</organism>
<dbReference type="PANTHER" id="PTHR33627">
    <property type="entry name" value="TRANSPOSASE"/>
    <property type="match status" value="1"/>
</dbReference>
<dbReference type="InterPro" id="IPR012337">
    <property type="entry name" value="RNaseH-like_sf"/>
</dbReference>
<dbReference type="AlphaFoldDB" id="W4L2Q2"/>
<evidence type="ECO:0000313" key="3">
    <source>
        <dbReference type="EMBL" id="ETW92194.1"/>
    </source>
</evidence>
<name>W4L2Q2_ENTF1</name>
<dbReference type="InterPro" id="IPR039365">
    <property type="entry name" value="IS701-like"/>
</dbReference>
<dbReference type="SUPFAM" id="SSF53098">
    <property type="entry name" value="Ribonuclease H-like"/>
    <property type="match status" value="1"/>
</dbReference>
<dbReference type="Proteomes" id="UP000019141">
    <property type="component" value="Unassembled WGS sequence"/>
</dbReference>
<feature type="domain" description="Transposase IS701-like DDE" evidence="2">
    <location>
        <begin position="3"/>
        <end position="195"/>
    </location>
</feature>
<proteinExistence type="predicted"/>
<evidence type="ECO:0000256" key="1">
    <source>
        <dbReference type="SAM" id="MobiDB-lite"/>
    </source>
</evidence>
<dbReference type="InterPro" id="IPR038721">
    <property type="entry name" value="IS701-like_DDE_dom"/>
</dbReference>
<keyword evidence="4" id="KW-1185">Reference proteome</keyword>
<dbReference type="EMBL" id="AZHW01001604">
    <property type="protein sequence ID" value="ETW92194.1"/>
    <property type="molecule type" value="Genomic_DNA"/>
</dbReference>
<feature type="compositionally biased region" description="Polar residues" evidence="1">
    <location>
        <begin position="342"/>
        <end position="351"/>
    </location>
</feature>
<accession>W4L2Q2</accession>
<protein>
    <recommendedName>
        <fullName evidence="2">Transposase IS701-like DDE domain-containing protein</fullName>
    </recommendedName>
</protein>
<dbReference type="Pfam" id="PF13546">
    <property type="entry name" value="DDE_5"/>
    <property type="match status" value="1"/>
</dbReference>
<evidence type="ECO:0000313" key="4">
    <source>
        <dbReference type="Proteomes" id="UP000019141"/>
    </source>
</evidence>